<feature type="domain" description="HIRAN" evidence="4">
    <location>
        <begin position="53"/>
        <end position="106"/>
    </location>
</feature>
<accession>A0A922T514</accession>
<evidence type="ECO:0000256" key="1">
    <source>
        <dbReference type="ARBA" id="ARBA00022723"/>
    </source>
</evidence>
<proteinExistence type="predicted"/>
<evidence type="ECO:0000313" key="6">
    <source>
        <dbReference type="Proteomes" id="UP000052167"/>
    </source>
</evidence>
<dbReference type="InterPro" id="IPR006311">
    <property type="entry name" value="TAT_signal"/>
</dbReference>
<evidence type="ECO:0000256" key="2">
    <source>
        <dbReference type="ARBA" id="ARBA00022801"/>
    </source>
</evidence>
<dbReference type="EMBL" id="JOKJ01000038">
    <property type="protein sequence ID" value="KEQ03084.1"/>
    <property type="molecule type" value="Genomic_DNA"/>
</dbReference>
<dbReference type="Pfam" id="PF08797">
    <property type="entry name" value="HIRAN"/>
    <property type="match status" value="1"/>
</dbReference>
<name>A0A922T514_9HYPH</name>
<evidence type="ECO:0000313" key="5">
    <source>
        <dbReference type="EMBL" id="KEQ03084.1"/>
    </source>
</evidence>
<keyword evidence="3" id="KW-0732">Signal</keyword>
<dbReference type="Proteomes" id="UP000052167">
    <property type="component" value="Unassembled WGS sequence"/>
</dbReference>
<feature type="chain" id="PRO_5036816377" description="HIRAN domain-containing protein" evidence="3">
    <location>
        <begin position="22"/>
        <end position="138"/>
    </location>
</feature>
<dbReference type="GO" id="GO:0016818">
    <property type="term" value="F:hydrolase activity, acting on acid anhydrides, in phosphorus-containing anhydrides"/>
    <property type="evidence" value="ECO:0007669"/>
    <property type="project" value="InterPro"/>
</dbReference>
<evidence type="ECO:0000256" key="3">
    <source>
        <dbReference type="SAM" id="SignalP"/>
    </source>
</evidence>
<evidence type="ECO:0000259" key="4">
    <source>
        <dbReference type="Pfam" id="PF08797"/>
    </source>
</evidence>
<dbReference type="OrthoDB" id="7775150at2"/>
<dbReference type="InterPro" id="IPR014905">
    <property type="entry name" value="HIRAN"/>
</dbReference>
<sequence>MDRRFFLAGAGGALASLPLAAAAAAAGGKKGSVDLIRSYVANRDQFPKTPVPRPNEVLHLERRPDRSFDRSSIAVRRSDGSQLGYLPPASMGLLATLLDEGFSAFAVALPTTGTGGSDLPVQVYLKKDLSGVGWAASV</sequence>
<protein>
    <recommendedName>
        <fullName evidence="4">HIRAN domain-containing protein</fullName>
    </recommendedName>
</protein>
<keyword evidence="2" id="KW-0378">Hydrolase</keyword>
<dbReference type="RefSeq" id="WP_037169257.1">
    <property type="nucleotide sequence ID" value="NZ_JOKI01000034.1"/>
</dbReference>
<feature type="signal peptide" evidence="3">
    <location>
        <begin position="1"/>
        <end position="21"/>
    </location>
</feature>
<dbReference type="GO" id="GO:0008270">
    <property type="term" value="F:zinc ion binding"/>
    <property type="evidence" value="ECO:0007669"/>
    <property type="project" value="InterPro"/>
</dbReference>
<keyword evidence="6" id="KW-1185">Reference proteome</keyword>
<gene>
    <name evidence="5" type="ORF">GV68_18100</name>
</gene>
<dbReference type="PROSITE" id="PS51318">
    <property type="entry name" value="TAT"/>
    <property type="match status" value="1"/>
</dbReference>
<dbReference type="AlphaFoldDB" id="A0A922T514"/>
<dbReference type="Gene3D" id="3.30.70.2330">
    <property type="match status" value="1"/>
</dbReference>
<organism evidence="5 6">
    <name type="scientific">Pseudorhizobium pelagicum</name>
    <dbReference type="NCBI Taxonomy" id="1509405"/>
    <lineage>
        <taxon>Bacteria</taxon>
        <taxon>Pseudomonadati</taxon>
        <taxon>Pseudomonadota</taxon>
        <taxon>Alphaproteobacteria</taxon>
        <taxon>Hyphomicrobiales</taxon>
        <taxon>Rhizobiaceae</taxon>
        <taxon>Rhizobium/Agrobacterium group</taxon>
        <taxon>Pseudorhizobium</taxon>
    </lineage>
</organism>
<reference evidence="5 6" key="1">
    <citation type="submission" date="2014-06" db="EMBL/GenBank/DDBJ databases">
        <title>Rhizobium pelagicum/R2-400B4.</title>
        <authorList>
            <person name="Kimes N.E."/>
            <person name="Lopez-Perez M."/>
        </authorList>
    </citation>
    <scope>NUCLEOTIDE SEQUENCE [LARGE SCALE GENOMIC DNA]</scope>
    <source>
        <strain evidence="5 6">R2-400B4</strain>
    </source>
</reference>
<keyword evidence="1" id="KW-0479">Metal-binding</keyword>
<dbReference type="GO" id="GO:0003676">
    <property type="term" value="F:nucleic acid binding"/>
    <property type="evidence" value="ECO:0007669"/>
    <property type="project" value="InterPro"/>
</dbReference>
<comment type="caution">
    <text evidence="5">The sequence shown here is derived from an EMBL/GenBank/DDBJ whole genome shotgun (WGS) entry which is preliminary data.</text>
</comment>